<name>A0A1H6F080_9ACTN</name>
<organism evidence="1 2">
    <name type="scientific">Nonomuraea solani</name>
    <dbReference type="NCBI Taxonomy" id="1144553"/>
    <lineage>
        <taxon>Bacteria</taxon>
        <taxon>Bacillati</taxon>
        <taxon>Actinomycetota</taxon>
        <taxon>Actinomycetes</taxon>
        <taxon>Streptosporangiales</taxon>
        <taxon>Streptosporangiaceae</taxon>
        <taxon>Nonomuraea</taxon>
    </lineage>
</organism>
<dbReference type="Proteomes" id="UP000236732">
    <property type="component" value="Unassembled WGS sequence"/>
</dbReference>
<protein>
    <submittedName>
        <fullName evidence="1">Uncharacterized protein</fullName>
    </submittedName>
</protein>
<dbReference type="EMBL" id="FNVT01000037">
    <property type="protein sequence ID" value="SEH03452.1"/>
    <property type="molecule type" value="Genomic_DNA"/>
</dbReference>
<dbReference type="AlphaFoldDB" id="A0A1H6F080"/>
<keyword evidence="2" id="KW-1185">Reference proteome</keyword>
<accession>A0A1H6F080</accession>
<reference evidence="1 2" key="1">
    <citation type="submission" date="2016-10" db="EMBL/GenBank/DDBJ databases">
        <authorList>
            <person name="de Groot N.N."/>
        </authorList>
    </citation>
    <scope>NUCLEOTIDE SEQUENCE [LARGE SCALE GENOMIC DNA]</scope>
    <source>
        <strain evidence="1 2">CGMCC 4.7037</strain>
    </source>
</reference>
<dbReference type="RefSeq" id="WP_103964432.1">
    <property type="nucleotide sequence ID" value="NZ_FNVT01000037.1"/>
</dbReference>
<evidence type="ECO:0000313" key="1">
    <source>
        <dbReference type="EMBL" id="SEH03452.1"/>
    </source>
</evidence>
<evidence type="ECO:0000313" key="2">
    <source>
        <dbReference type="Proteomes" id="UP000236732"/>
    </source>
</evidence>
<proteinExistence type="predicted"/>
<dbReference type="OrthoDB" id="292317at2"/>
<sequence length="126" mass="13943">MPDSAVEEFARLLLEHVRDAAIRDCDQDLSPAPGTVTAPRWPQARTEEDVALVRAVIPDCVDAAVSRLLLAIDQGLLRLSYTDESGRRVDLPETGMGELTGWYMGGSDGWRAQYSAERFVDDYSDL</sequence>
<gene>
    <name evidence="1" type="ORF">SAMN05444920_13712</name>
</gene>